<keyword evidence="3" id="KW-1185">Reference proteome</keyword>
<dbReference type="EMBL" id="PDNB01000006">
    <property type="protein sequence ID" value="PGH18134.1"/>
    <property type="molecule type" value="Genomic_DNA"/>
</dbReference>
<dbReference type="OrthoDB" id="10382771at2759"/>
<sequence length="435" mass="47929">MPTLRRITVTPVSSSTRQIPTYGVTTSIENPRTPPFSLSDSDNDNYDTDSHDATSTTSTTTSSPPSISLQLPSIQPDSFPVLTGYICEFPGSLRYALNEPPIDSDEVMFFDMWVGGRQAMKWRCGPLEEYRGEMRYGLSRDEGKEDKEEEKEKGDEEKKNKEEKKGVDDNSGIATTIATTTATATGGNGDGDATEASKTAADTAAAAGGKAKMEEAPSLDATAAAAAAKPVAKVSRKLSEIIEIKLYRAQKMLDLADSPLYSGYYDPRYFMIDRPPRPYAVFRFICRSQSELEKLGIKWKYEKGYQDPEPEPESESEQDERFFGSRKRSDSREWSNILVFRGKARLDEPKATATATAPAAAAAAAAADTSEQKSISDSMELVSKMEQCSISESPEIVAQSDTRRSSESPEILSKSDESILGREENPRREFVPDWL</sequence>
<proteinExistence type="predicted"/>
<feature type="region of interest" description="Disordered" evidence="1">
    <location>
        <begin position="139"/>
        <end position="173"/>
    </location>
</feature>
<feature type="region of interest" description="Disordered" evidence="1">
    <location>
        <begin position="305"/>
        <end position="327"/>
    </location>
</feature>
<name>A0A2B7Y226_9EURO</name>
<feature type="region of interest" description="Disordered" evidence="1">
    <location>
        <begin position="178"/>
        <end position="197"/>
    </location>
</feature>
<evidence type="ECO:0000256" key="1">
    <source>
        <dbReference type="SAM" id="MobiDB-lite"/>
    </source>
</evidence>
<reference evidence="2 3" key="1">
    <citation type="submission" date="2017-10" db="EMBL/GenBank/DDBJ databases">
        <title>Comparative genomics in systemic dimorphic fungi from Ajellomycetaceae.</title>
        <authorList>
            <person name="Munoz J.F."/>
            <person name="Mcewen J.G."/>
            <person name="Clay O.K."/>
            <person name="Cuomo C.A."/>
        </authorList>
    </citation>
    <scope>NUCLEOTIDE SEQUENCE [LARGE SCALE GENOMIC DNA]</scope>
    <source>
        <strain evidence="2 3">UAMH5409</strain>
    </source>
</reference>
<feature type="region of interest" description="Disordered" evidence="1">
    <location>
        <begin position="367"/>
        <end position="435"/>
    </location>
</feature>
<dbReference type="Proteomes" id="UP000223968">
    <property type="component" value="Unassembled WGS sequence"/>
</dbReference>
<feature type="compositionally biased region" description="Acidic residues" evidence="1">
    <location>
        <begin position="308"/>
        <end position="318"/>
    </location>
</feature>
<feature type="compositionally biased region" description="Low complexity" evidence="1">
    <location>
        <begin position="54"/>
        <end position="69"/>
    </location>
</feature>
<accession>A0A2B7Y226</accession>
<feature type="compositionally biased region" description="Basic and acidic residues" evidence="1">
    <location>
        <begin position="401"/>
        <end position="435"/>
    </location>
</feature>
<evidence type="ECO:0000313" key="2">
    <source>
        <dbReference type="EMBL" id="PGH18134.1"/>
    </source>
</evidence>
<comment type="caution">
    <text evidence="2">The sequence shown here is derived from an EMBL/GenBank/DDBJ whole genome shotgun (WGS) entry which is preliminary data.</text>
</comment>
<evidence type="ECO:0000313" key="3">
    <source>
        <dbReference type="Proteomes" id="UP000223968"/>
    </source>
</evidence>
<feature type="compositionally biased region" description="Basic and acidic residues" evidence="1">
    <location>
        <begin position="139"/>
        <end position="168"/>
    </location>
</feature>
<dbReference type="AlphaFoldDB" id="A0A2B7Y226"/>
<feature type="region of interest" description="Disordered" evidence="1">
    <location>
        <begin position="1"/>
        <end position="69"/>
    </location>
</feature>
<organism evidence="2 3">
    <name type="scientific">Helicocarpus griseus UAMH5409</name>
    <dbReference type="NCBI Taxonomy" id="1447875"/>
    <lineage>
        <taxon>Eukaryota</taxon>
        <taxon>Fungi</taxon>
        <taxon>Dikarya</taxon>
        <taxon>Ascomycota</taxon>
        <taxon>Pezizomycotina</taxon>
        <taxon>Eurotiomycetes</taxon>
        <taxon>Eurotiomycetidae</taxon>
        <taxon>Onygenales</taxon>
        <taxon>Ajellomycetaceae</taxon>
        <taxon>Helicocarpus</taxon>
    </lineage>
</organism>
<gene>
    <name evidence="2" type="ORF">AJ79_00763</name>
</gene>
<protein>
    <submittedName>
        <fullName evidence="2">Uncharacterized protein</fullName>
    </submittedName>
</protein>
<feature type="compositionally biased region" description="Polar residues" evidence="1">
    <location>
        <begin position="10"/>
        <end position="30"/>
    </location>
</feature>